<dbReference type="Pfam" id="PF03781">
    <property type="entry name" value="FGE-sulfatase"/>
    <property type="match status" value="2"/>
</dbReference>
<protein>
    <submittedName>
        <fullName evidence="2">Formylglycine-generating enzyme family protein</fullName>
    </submittedName>
</protein>
<dbReference type="GO" id="GO:0120147">
    <property type="term" value="F:formylglycine-generating oxidase activity"/>
    <property type="evidence" value="ECO:0007669"/>
    <property type="project" value="TreeGrafter"/>
</dbReference>
<dbReference type="Gene3D" id="3.90.1580.10">
    <property type="entry name" value="paralog of FGE (formylglycine-generating enzyme)"/>
    <property type="match status" value="1"/>
</dbReference>
<dbReference type="EMBL" id="CP163443">
    <property type="protein sequence ID" value="XDQ51946.1"/>
    <property type="molecule type" value="Genomic_DNA"/>
</dbReference>
<sequence length="363" mass="38093">MPSPRSGRGPGHDITAIELPGGEFRMGDAFGEGYPDDAEGPVRTVTVEPFRIDATAVTNARFADFVRATGYRTEAERYGSSFVFHLLLHPGARDAVTGAVAAAPWWLGVEGACWSAPEGPGSDLEGRTDHPVVHVSYHDALAYCCWAGARLPTEAEWEYAARGGLEGARYPWGDEFAPGGRERMNTWQGDFPRVSTRPGGTTGTVPVDAYEPNGFGLYNTSGNVWEWCADLFSAADAAQLSAVEADRLSAAGAGRLSAVGSSRGSAIGADELSAMDAGQLSAVGPDGLSAVEADKLSAVGAGGQFSVVGAEPRVIRGGSYLCHASYCNRYRVAARSKNTPDSSTGHGGFRCAWDPRRAVTVPG</sequence>
<dbReference type="InterPro" id="IPR005532">
    <property type="entry name" value="SUMF_dom"/>
</dbReference>
<dbReference type="InterPro" id="IPR051043">
    <property type="entry name" value="Sulfatase_Mod_Factor_Kinase"/>
</dbReference>
<proteinExistence type="predicted"/>
<dbReference type="InterPro" id="IPR016187">
    <property type="entry name" value="CTDL_fold"/>
</dbReference>
<feature type="domain" description="Sulfatase-modifying factor enzyme-like" evidence="1">
    <location>
        <begin position="16"/>
        <end position="236"/>
    </location>
</feature>
<feature type="domain" description="Sulfatase-modifying factor enzyme-like" evidence="1">
    <location>
        <begin position="310"/>
        <end position="353"/>
    </location>
</feature>
<organism evidence="2">
    <name type="scientific">Streptomyces sp. R41</name>
    <dbReference type="NCBI Taxonomy" id="3238632"/>
    <lineage>
        <taxon>Bacteria</taxon>
        <taxon>Bacillati</taxon>
        <taxon>Actinomycetota</taxon>
        <taxon>Actinomycetes</taxon>
        <taxon>Kitasatosporales</taxon>
        <taxon>Streptomycetaceae</taxon>
        <taxon>Streptomyces</taxon>
    </lineage>
</organism>
<accession>A0AB39RBD2</accession>
<dbReference type="PANTHER" id="PTHR23150">
    <property type="entry name" value="SULFATASE MODIFYING FACTOR 1, 2"/>
    <property type="match status" value="1"/>
</dbReference>
<dbReference type="InterPro" id="IPR042095">
    <property type="entry name" value="SUMF_sf"/>
</dbReference>
<name>A0AB39RBD2_9ACTN</name>
<dbReference type="RefSeq" id="WP_369245254.1">
    <property type="nucleotide sequence ID" value="NZ_CP163443.1"/>
</dbReference>
<evidence type="ECO:0000313" key="2">
    <source>
        <dbReference type="EMBL" id="XDQ51946.1"/>
    </source>
</evidence>
<gene>
    <name evidence="2" type="ORF">AB5J53_09900</name>
</gene>
<evidence type="ECO:0000259" key="1">
    <source>
        <dbReference type="Pfam" id="PF03781"/>
    </source>
</evidence>
<reference evidence="2" key="1">
    <citation type="submission" date="2024-07" db="EMBL/GenBank/DDBJ databases">
        <authorList>
            <person name="Yu S.T."/>
        </authorList>
    </citation>
    <scope>NUCLEOTIDE SEQUENCE</scope>
    <source>
        <strain evidence="2">R41</strain>
    </source>
</reference>
<dbReference type="PANTHER" id="PTHR23150:SF19">
    <property type="entry name" value="FORMYLGLYCINE-GENERATING ENZYME"/>
    <property type="match status" value="1"/>
</dbReference>
<dbReference type="SUPFAM" id="SSF56436">
    <property type="entry name" value="C-type lectin-like"/>
    <property type="match status" value="1"/>
</dbReference>
<dbReference type="AlphaFoldDB" id="A0AB39RBD2"/>